<organism evidence="2">
    <name type="scientific">Sesamum radiatum</name>
    <name type="common">Black benniseed</name>
    <dbReference type="NCBI Taxonomy" id="300843"/>
    <lineage>
        <taxon>Eukaryota</taxon>
        <taxon>Viridiplantae</taxon>
        <taxon>Streptophyta</taxon>
        <taxon>Embryophyta</taxon>
        <taxon>Tracheophyta</taxon>
        <taxon>Spermatophyta</taxon>
        <taxon>Magnoliopsida</taxon>
        <taxon>eudicotyledons</taxon>
        <taxon>Gunneridae</taxon>
        <taxon>Pentapetalae</taxon>
        <taxon>asterids</taxon>
        <taxon>lamiids</taxon>
        <taxon>Lamiales</taxon>
        <taxon>Pedaliaceae</taxon>
        <taxon>Sesamum</taxon>
    </lineage>
</organism>
<dbReference type="Pfam" id="PF14244">
    <property type="entry name" value="Retrotran_gag_3"/>
    <property type="match status" value="1"/>
</dbReference>
<sequence length="131" mass="15396">MFLQQRRIDLQKLLSNTRRMCCSYILQSIQVLLDNSPLDGTNFLAWQRAVYVSLGTKMKLGFIDGSFSQPTIGSPNFELWRRVDLMIISWLWNSMSKDIVESFMYCATSRELWLVIQARYGRRNGPMVYRL</sequence>
<name>A0AAW2WBJ9_SESRA</name>
<evidence type="ECO:0000313" key="2">
    <source>
        <dbReference type="EMBL" id="KAL0437505.1"/>
    </source>
</evidence>
<dbReference type="EMBL" id="JACGWJ010000002">
    <property type="protein sequence ID" value="KAL0437505.1"/>
    <property type="molecule type" value="Genomic_DNA"/>
</dbReference>
<gene>
    <name evidence="2" type="ORF">Sradi_0458400</name>
</gene>
<proteinExistence type="predicted"/>
<dbReference type="PANTHER" id="PTHR37610">
    <property type="entry name" value="CCHC-TYPE DOMAIN-CONTAINING PROTEIN"/>
    <property type="match status" value="1"/>
</dbReference>
<reference evidence="2" key="1">
    <citation type="submission" date="2020-06" db="EMBL/GenBank/DDBJ databases">
        <authorList>
            <person name="Li T."/>
            <person name="Hu X."/>
            <person name="Zhang T."/>
            <person name="Song X."/>
            <person name="Zhang H."/>
            <person name="Dai N."/>
            <person name="Sheng W."/>
            <person name="Hou X."/>
            <person name="Wei L."/>
        </authorList>
    </citation>
    <scope>NUCLEOTIDE SEQUENCE</scope>
    <source>
        <strain evidence="2">G02</strain>
        <tissue evidence="2">Leaf</tissue>
    </source>
</reference>
<dbReference type="AlphaFoldDB" id="A0AAW2WBJ9"/>
<evidence type="ECO:0000259" key="1">
    <source>
        <dbReference type="Pfam" id="PF14244"/>
    </source>
</evidence>
<accession>A0AAW2WBJ9</accession>
<reference evidence="2" key="2">
    <citation type="journal article" date="2024" name="Plant">
        <title>Genomic evolution and insights into agronomic trait innovations of Sesamum species.</title>
        <authorList>
            <person name="Miao H."/>
            <person name="Wang L."/>
            <person name="Qu L."/>
            <person name="Liu H."/>
            <person name="Sun Y."/>
            <person name="Le M."/>
            <person name="Wang Q."/>
            <person name="Wei S."/>
            <person name="Zheng Y."/>
            <person name="Lin W."/>
            <person name="Duan Y."/>
            <person name="Cao H."/>
            <person name="Xiong S."/>
            <person name="Wang X."/>
            <person name="Wei L."/>
            <person name="Li C."/>
            <person name="Ma Q."/>
            <person name="Ju M."/>
            <person name="Zhao R."/>
            <person name="Li G."/>
            <person name="Mu C."/>
            <person name="Tian Q."/>
            <person name="Mei H."/>
            <person name="Zhang T."/>
            <person name="Gao T."/>
            <person name="Zhang H."/>
        </authorList>
    </citation>
    <scope>NUCLEOTIDE SEQUENCE</scope>
    <source>
        <strain evidence="2">G02</strain>
    </source>
</reference>
<feature type="domain" description="Retrotransposon Copia-like N-terminal" evidence="1">
    <location>
        <begin position="37"/>
        <end position="70"/>
    </location>
</feature>
<comment type="caution">
    <text evidence="2">The sequence shown here is derived from an EMBL/GenBank/DDBJ whole genome shotgun (WGS) entry which is preliminary data.</text>
</comment>
<protein>
    <recommendedName>
        <fullName evidence="1">Retrotransposon Copia-like N-terminal domain-containing protein</fullName>
    </recommendedName>
</protein>
<dbReference type="InterPro" id="IPR029472">
    <property type="entry name" value="Copia-like_N"/>
</dbReference>
<dbReference type="PANTHER" id="PTHR37610:SF40">
    <property type="entry name" value="OS01G0909600 PROTEIN"/>
    <property type="match status" value="1"/>
</dbReference>